<keyword evidence="3 4" id="KW-0464">Manganese</keyword>
<evidence type="ECO:0000256" key="5">
    <source>
        <dbReference type="NCBIfam" id="TIGR01696"/>
    </source>
</evidence>
<comment type="function">
    <text evidence="4">Isomerase that catalyzes the conversion of deoxy-ribose 1-phosphate (dRib-1-P) and ribose 1-phosphate (Rib-1-P) to deoxy-ribose 5-phosphate (dRib-5-P) and ribose 5-phosphate (Rib-5-P), respectively.</text>
</comment>
<dbReference type="CDD" id="cd16009">
    <property type="entry name" value="PPM"/>
    <property type="match status" value="1"/>
</dbReference>
<dbReference type="NCBIfam" id="TIGR01696">
    <property type="entry name" value="deoB"/>
    <property type="match status" value="1"/>
</dbReference>
<dbReference type="SUPFAM" id="SSF53649">
    <property type="entry name" value="Alkaline phosphatase-like"/>
    <property type="match status" value="1"/>
</dbReference>
<comment type="catalytic activity">
    <reaction evidence="4">
        <text>alpha-D-ribose 1-phosphate = D-ribose 5-phosphate</text>
        <dbReference type="Rhea" id="RHEA:18793"/>
        <dbReference type="ChEBI" id="CHEBI:57720"/>
        <dbReference type="ChEBI" id="CHEBI:78346"/>
        <dbReference type="EC" id="5.4.2.7"/>
    </reaction>
</comment>
<feature type="binding site" evidence="4">
    <location>
        <position position="358"/>
    </location>
    <ligand>
        <name>Mn(2+)</name>
        <dbReference type="ChEBI" id="CHEBI:29035"/>
        <label>2</label>
    </ligand>
</feature>
<evidence type="ECO:0000256" key="1">
    <source>
        <dbReference type="ARBA" id="ARBA00010373"/>
    </source>
</evidence>
<comment type="similarity">
    <text evidence="1 4">Belongs to the phosphopentomutase family.</text>
</comment>
<dbReference type="InterPro" id="IPR006124">
    <property type="entry name" value="Metalloenzyme"/>
</dbReference>
<dbReference type="Proteomes" id="UP001162135">
    <property type="component" value="Unassembled WGS sequence"/>
</dbReference>
<name>A0ABT6I440_9GAMM</name>
<dbReference type="PANTHER" id="PTHR21110">
    <property type="entry name" value="PHOSPHOPENTOMUTASE"/>
    <property type="match status" value="1"/>
</dbReference>
<keyword evidence="2 4" id="KW-0479">Metal-binding</keyword>
<keyword evidence="4" id="KW-0413">Isomerase</keyword>
<dbReference type="InterPro" id="IPR010045">
    <property type="entry name" value="DeoB"/>
</dbReference>
<dbReference type="EC" id="5.4.2.7" evidence="4 5"/>
<dbReference type="PIRSF" id="PIRSF001491">
    <property type="entry name" value="Ppentomutase"/>
    <property type="match status" value="1"/>
</dbReference>
<evidence type="ECO:0000259" key="6">
    <source>
        <dbReference type="Pfam" id="PF01676"/>
    </source>
</evidence>
<evidence type="ECO:0000313" key="8">
    <source>
        <dbReference type="Proteomes" id="UP001162135"/>
    </source>
</evidence>
<keyword evidence="8" id="KW-1185">Reference proteome</keyword>
<feature type="binding site" evidence="4">
    <location>
        <position position="310"/>
    </location>
    <ligand>
        <name>Mn(2+)</name>
        <dbReference type="ChEBI" id="CHEBI:29035"/>
        <label>2</label>
    </ligand>
</feature>
<proteinExistence type="inferred from homology"/>
<comment type="cofactor">
    <cofactor evidence="4">
        <name>Mn(2+)</name>
        <dbReference type="ChEBI" id="CHEBI:29035"/>
    </cofactor>
    <text evidence="4">Binds 2 manganese ions.</text>
</comment>
<comment type="subcellular location">
    <subcellularLocation>
        <location evidence="4">Cytoplasm</location>
    </subcellularLocation>
</comment>
<comment type="pathway">
    <text evidence="4">Carbohydrate degradation; 2-deoxy-D-ribose 1-phosphate degradation; D-glyceraldehyde 3-phosphate and acetaldehyde from 2-deoxy-alpha-D-ribose 1-phosphate: step 1/2.</text>
</comment>
<dbReference type="HAMAP" id="MF_00740">
    <property type="entry name" value="Phosphopentomut"/>
    <property type="match status" value="1"/>
</dbReference>
<feature type="binding site" evidence="4">
    <location>
        <position position="347"/>
    </location>
    <ligand>
        <name>Mn(2+)</name>
        <dbReference type="ChEBI" id="CHEBI:29035"/>
        <label>1</label>
    </ligand>
</feature>
<reference evidence="7" key="1">
    <citation type="journal article" date="2015" name="Antonie Van Leeuwenhoek">
        <title>Comparative 16S rRNA signatures and multilocus sequence analysis for the genus Salinicola and description of Salinicola acroporae sp. nov., isolated from coral Acropora digitifera.</title>
        <authorList>
            <person name="Lepcha R.T."/>
            <person name="Poddar A."/>
            <person name="Schumann P."/>
            <person name="Das S.K."/>
        </authorList>
    </citation>
    <scope>NUCLEOTIDE SEQUENCE</scope>
    <source>
        <strain evidence="7">S4-41</strain>
    </source>
</reference>
<dbReference type="Gene3D" id="3.30.70.1250">
    <property type="entry name" value="Phosphopentomutase"/>
    <property type="match status" value="1"/>
</dbReference>
<dbReference type="SUPFAM" id="SSF143856">
    <property type="entry name" value="DeoB insert domain-like"/>
    <property type="match status" value="1"/>
</dbReference>
<evidence type="ECO:0000256" key="3">
    <source>
        <dbReference type="ARBA" id="ARBA00023211"/>
    </source>
</evidence>
<comment type="caution">
    <text evidence="7">The sequence shown here is derived from an EMBL/GenBank/DDBJ whole genome shotgun (WGS) entry which is preliminary data.</text>
</comment>
<feature type="binding site" evidence="4">
    <location>
        <position position="305"/>
    </location>
    <ligand>
        <name>Mn(2+)</name>
        <dbReference type="ChEBI" id="CHEBI:29035"/>
        <label>2</label>
    </ligand>
</feature>
<dbReference type="NCBIfam" id="NF003766">
    <property type="entry name" value="PRK05362.1"/>
    <property type="match status" value="1"/>
</dbReference>
<dbReference type="Pfam" id="PF01676">
    <property type="entry name" value="Metalloenzyme"/>
    <property type="match status" value="1"/>
</dbReference>
<dbReference type="Gene3D" id="3.40.720.10">
    <property type="entry name" value="Alkaline Phosphatase, subunit A"/>
    <property type="match status" value="1"/>
</dbReference>
<dbReference type="PANTHER" id="PTHR21110:SF0">
    <property type="entry name" value="PHOSPHOPENTOMUTASE"/>
    <property type="match status" value="1"/>
</dbReference>
<evidence type="ECO:0000256" key="4">
    <source>
        <dbReference type="HAMAP-Rule" id="MF_00740"/>
    </source>
</evidence>
<dbReference type="InterPro" id="IPR017850">
    <property type="entry name" value="Alkaline_phosphatase_core_sf"/>
</dbReference>
<feature type="binding site" evidence="4">
    <location>
        <position position="346"/>
    </location>
    <ligand>
        <name>Mn(2+)</name>
        <dbReference type="ChEBI" id="CHEBI:29035"/>
        <label>1</label>
    </ligand>
</feature>
<evidence type="ECO:0000313" key="7">
    <source>
        <dbReference type="EMBL" id="MDH4572248.1"/>
    </source>
</evidence>
<dbReference type="EMBL" id="PGFS01000001">
    <property type="protein sequence ID" value="MDH4572248.1"/>
    <property type="molecule type" value="Genomic_DNA"/>
</dbReference>
<comment type="catalytic activity">
    <reaction evidence="4">
        <text>2-deoxy-alpha-D-ribose 1-phosphate = 2-deoxy-D-ribose 5-phosphate</text>
        <dbReference type="Rhea" id="RHEA:27658"/>
        <dbReference type="ChEBI" id="CHEBI:57259"/>
        <dbReference type="ChEBI" id="CHEBI:62877"/>
        <dbReference type="EC" id="5.4.2.7"/>
    </reaction>
</comment>
<reference evidence="7" key="2">
    <citation type="submission" date="2017-11" db="EMBL/GenBank/DDBJ databases">
        <authorList>
            <person name="Das S.K."/>
        </authorList>
    </citation>
    <scope>NUCLEOTIDE SEQUENCE</scope>
    <source>
        <strain evidence="7">S4-41</strain>
    </source>
</reference>
<protein>
    <recommendedName>
        <fullName evidence="4 5">Phosphopentomutase</fullName>
        <ecNumber evidence="4 5">5.4.2.7</ecNumber>
    </recommendedName>
    <alternativeName>
        <fullName evidence="4">Phosphodeoxyribomutase</fullName>
    </alternativeName>
</protein>
<feature type="binding site" evidence="4">
    <location>
        <position position="10"/>
    </location>
    <ligand>
        <name>Mn(2+)</name>
        <dbReference type="ChEBI" id="CHEBI:29035"/>
        <label>1</label>
    </ligand>
</feature>
<keyword evidence="4" id="KW-0963">Cytoplasm</keyword>
<accession>A0ABT6I440</accession>
<gene>
    <name evidence="4" type="primary">deoB</name>
    <name evidence="7" type="ORF">CUR86_07090</name>
</gene>
<sequence length="414" mass="44969">MKRAILLVLDSFGIGNAPDAAEFGDAGSDTLGHIARYRTDAGRPLELPNLARLGLYHAHRLSTGDWAAGVDVPDTVTGAWACAREISSGKDTPSGHWEIAGVPALFEWGYFTERENSFPPELLETLIERADLPGVLGNCHASGVPVIEALGEEHITSGKPIVYTSADSVFQIAAHEHHFGLERLYRLCEIARELLMPYNIGRVIARPFVGETASGFMGETASGFERTGNRRDYAIEPPTPTVLQKLHDSGGTVLGVGKISDIYARCGISEVRKAHGFEALFDATLKAIDDAGDRTLVMTNFVDFDTLYGHRRDPEGYAGALEAFDRRLPEVMARLEPGDLLILTADHGNDPTWRGTDHTREQVPILIASDGLAPGGYGRRESYADIGQTLAEHFGLNPMDHGRSLLTESPQGDK</sequence>
<feature type="domain" description="Metalloenzyme" evidence="6">
    <location>
        <begin position="2"/>
        <end position="397"/>
    </location>
</feature>
<evidence type="ECO:0000256" key="2">
    <source>
        <dbReference type="ARBA" id="ARBA00022723"/>
    </source>
</evidence>
<organism evidence="7 8">
    <name type="scientific">Salinicola acroporae</name>
    <dbReference type="NCBI Taxonomy" id="1541440"/>
    <lineage>
        <taxon>Bacteria</taxon>
        <taxon>Pseudomonadati</taxon>
        <taxon>Pseudomonadota</taxon>
        <taxon>Gammaproteobacteria</taxon>
        <taxon>Oceanospirillales</taxon>
        <taxon>Halomonadaceae</taxon>
        <taxon>Salinicola</taxon>
    </lineage>
</organism>
<dbReference type="RefSeq" id="WP_110715880.1">
    <property type="nucleotide sequence ID" value="NZ_PGFS01000001.1"/>
</dbReference>
<dbReference type="InterPro" id="IPR024052">
    <property type="entry name" value="Phosphopentomutase_DeoB_cap_sf"/>
</dbReference>